<evidence type="ECO:0000256" key="1">
    <source>
        <dbReference type="SAM" id="SignalP"/>
    </source>
</evidence>
<evidence type="ECO:0000313" key="2">
    <source>
        <dbReference type="EMBL" id="GAA0540696.1"/>
    </source>
</evidence>
<sequence length="103" mass="11471">MALMLVVQLLCVMSGTFSVEAADDVHHTYQSEPDQYQLVMTLVETAEHGKHTSCDHCSHCHAAHIGLFKPATALPALQNEKPTFYINRIPSSPKRNIYRPPIA</sequence>
<dbReference type="Proteomes" id="UP001501169">
    <property type="component" value="Unassembled WGS sequence"/>
</dbReference>
<name>A0ABP3NBS4_9GAMM</name>
<accession>A0ABP3NBS4</accession>
<feature type="chain" id="PRO_5046374511" description="DUF2946 domain-containing protein" evidence="1">
    <location>
        <begin position="22"/>
        <end position="103"/>
    </location>
</feature>
<feature type="signal peptide" evidence="1">
    <location>
        <begin position="1"/>
        <end position="21"/>
    </location>
</feature>
<keyword evidence="1" id="KW-0732">Signal</keyword>
<dbReference type="RefSeq" id="WP_226765587.1">
    <property type="nucleotide sequence ID" value="NZ_BAAAEO010000001.1"/>
</dbReference>
<gene>
    <name evidence="2" type="ORF">GCM10009098_05340</name>
</gene>
<dbReference type="EMBL" id="BAAAEO010000001">
    <property type="protein sequence ID" value="GAA0540696.1"/>
    <property type="molecule type" value="Genomic_DNA"/>
</dbReference>
<proteinExistence type="predicted"/>
<reference evidence="3" key="1">
    <citation type="journal article" date="2019" name="Int. J. Syst. Evol. Microbiol.">
        <title>The Global Catalogue of Microorganisms (GCM) 10K type strain sequencing project: providing services to taxonomists for standard genome sequencing and annotation.</title>
        <authorList>
            <consortium name="The Broad Institute Genomics Platform"/>
            <consortium name="The Broad Institute Genome Sequencing Center for Infectious Disease"/>
            <person name="Wu L."/>
            <person name="Ma J."/>
        </authorList>
    </citation>
    <scope>NUCLEOTIDE SEQUENCE [LARGE SCALE GENOMIC DNA]</scope>
    <source>
        <strain evidence="3">JCM 14331</strain>
    </source>
</reference>
<evidence type="ECO:0000313" key="3">
    <source>
        <dbReference type="Proteomes" id="UP001501169"/>
    </source>
</evidence>
<keyword evidence="3" id="KW-1185">Reference proteome</keyword>
<evidence type="ECO:0008006" key="4">
    <source>
        <dbReference type="Google" id="ProtNLM"/>
    </source>
</evidence>
<protein>
    <recommendedName>
        <fullName evidence="4">DUF2946 domain-containing protein</fullName>
    </recommendedName>
</protein>
<organism evidence="2 3">
    <name type="scientific">Rheinheimera aquimaris</name>
    <dbReference type="NCBI Taxonomy" id="412437"/>
    <lineage>
        <taxon>Bacteria</taxon>
        <taxon>Pseudomonadati</taxon>
        <taxon>Pseudomonadota</taxon>
        <taxon>Gammaproteobacteria</taxon>
        <taxon>Chromatiales</taxon>
        <taxon>Chromatiaceae</taxon>
        <taxon>Rheinheimera</taxon>
    </lineage>
</organism>
<comment type="caution">
    <text evidence="2">The sequence shown here is derived from an EMBL/GenBank/DDBJ whole genome shotgun (WGS) entry which is preliminary data.</text>
</comment>